<keyword evidence="1" id="KW-0732">Signal</keyword>
<dbReference type="InterPro" id="IPR029058">
    <property type="entry name" value="AB_hydrolase_fold"/>
</dbReference>
<dbReference type="EMBL" id="CAUYUJ010022399">
    <property type="protein sequence ID" value="CAK0910464.1"/>
    <property type="molecule type" value="Genomic_DNA"/>
</dbReference>
<gene>
    <name evidence="4" type="ORF">PCOR1329_LOCUS84640</name>
</gene>
<keyword evidence="2" id="KW-0378">Hydrolase</keyword>
<evidence type="ECO:0000256" key="2">
    <source>
        <dbReference type="ARBA" id="ARBA00022801"/>
    </source>
</evidence>
<dbReference type="PANTHER" id="PTHR43037:SF5">
    <property type="entry name" value="FERULOYL ESTERASE"/>
    <property type="match status" value="1"/>
</dbReference>
<dbReference type="SUPFAM" id="SSF53474">
    <property type="entry name" value="alpha/beta-Hydrolases"/>
    <property type="match status" value="1"/>
</dbReference>
<organism evidence="4 5">
    <name type="scientific">Prorocentrum cordatum</name>
    <dbReference type="NCBI Taxonomy" id="2364126"/>
    <lineage>
        <taxon>Eukaryota</taxon>
        <taxon>Sar</taxon>
        <taxon>Alveolata</taxon>
        <taxon>Dinophyceae</taxon>
        <taxon>Prorocentrales</taxon>
        <taxon>Prorocentraceae</taxon>
        <taxon>Prorocentrum</taxon>
    </lineage>
</organism>
<keyword evidence="5" id="KW-1185">Reference proteome</keyword>
<feature type="region of interest" description="Disordered" evidence="3">
    <location>
        <begin position="216"/>
        <end position="299"/>
    </location>
</feature>
<dbReference type="Proteomes" id="UP001189429">
    <property type="component" value="Unassembled WGS sequence"/>
</dbReference>
<evidence type="ECO:0000256" key="3">
    <source>
        <dbReference type="SAM" id="MobiDB-lite"/>
    </source>
</evidence>
<reference evidence="4" key="1">
    <citation type="submission" date="2023-10" db="EMBL/GenBank/DDBJ databases">
        <authorList>
            <person name="Chen Y."/>
            <person name="Shah S."/>
            <person name="Dougan E. K."/>
            <person name="Thang M."/>
            <person name="Chan C."/>
        </authorList>
    </citation>
    <scope>NUCLEOTIDE SEQUENCE [LARGE SCALE GENOMIC DNA]</scope>
</reference>
<dbReference type="InterPro" id="IPR050955">
    <property type="entry name" value="Plant_Biomass_Hydrol_Est"/>
</dbReference>
<accession>A0ABN9YCG5</accession>
<evidence type="ECO:0000313" key="5">
    <source>
        <dbReference type="Proteomes" id="UP001189429"/>
    </source>
</evidence>
<name>A0ABN9YCG5_9DINO</name>
<protein>
    <recommendedName>
        <fullName evidence="6">Feruloyl esterase</fullName>
    </recommendedName>
</protein>
<dbReference type="PANTHER" id="PTHR43037">
    <property type="entry name" value="UNNAMED PRODUCT-RELATED"/>
    <property type="match status" value="1"/>
</dbReference>
<sequence>MGRRGGGLAPGRRAGATRRAVVQTVLLDHRFDHNGQRRYHALVPDGYPRSAPYPAIVMFHGNGGDASSFTCETNMTQRAREAGYVLVYVDGAPAANSTLRSRARSWNAGTCCDEALLRGIDDVAYTAEVLRTLPESLAVDAARIFLAGVSNGASRGRGRRGGRFRAPLASAIHRMVAPWGPATARVVLRAGCELPSLVAGLAVVDGSLETRDGRSCGAACQPRTPATPATWRARGGRTPRGAARWSGTASCPRSTPARRCAPGSCPSPSSLGGSTRRATSAARCSSRRIPLGTSRRTVP</sequence>
<evidence type="ECO:0000256" key="1">
    <source>
        <dbReference type="ARBA" id="ARBA00022729"/>
    </source>
</evidence>
<proteinExistence type="predicted"/>
<comment type="caution">
    <text evidence="4">The sequence shown here is derived from an EMBL/GenBank/DDBJ whole genome shotgun (WGS) entry which is preliminary data.</text>
</comment>
<evidence type="ECO:0000313" key="4">
    <source>
        <dbReference type="EMBL" id="CAK0910464.1"/>
    </source>
</evidence>
<feature type="compositionally biased region" description="Low complexity" evidence="3">
    <location>
        <begin position="262"/>
        <end position="288"/>
    </location>
</feature>
<evidence type="ECO:0008006" key="6">
    <source>
        <dbReference type="Google" id="ProtNLM"/>
    </source>
</evidence>
<dbReference type="Gene3D" id="3.40.50.1820">
    <property type="entry name" value="alpha/beta hydrolase"/>
    <property type="match status" value="1"/>
</dbReference>